<evidence type="ECO:0000256" key="4">
    <source>
        <dbReference type="ARBA" id="ARBA00023136"/>
    </source>
</evidence>
<keyword evidence="2 5" id="KW-0812">Transmembrane</keyword>
<feature type="transmembrane region" description="Helical" evidence="5">
    <location>
        <begin position="86"/>
        <end position="104"/>
    </location>
</feature>
<comment type="subcellular location">
    <subcellularLocation>
        <location evidence="1">Membrane</location>
        <topology evidence="1">Multi-pass membrane protein</topology>
    </subcellularLocation>
</comment>
<dbReference type="GO" id="GO:0008271">
    <property type="term" value="F:secondary active sulfate transmembrane transporter activity"/>
    <property type="evidence" value="ECO:0007669"/>
    <property type="project" value="InterPro"/>
</dbReference>
<evidence type="ECO:0000313" key="7">
    <source>
        <dbReference type="EMBL" id="KNY25523.1"/>
    </source>
</evidence>
<feature type="transmembrane region" description="Helical" evidence="5">
    <location>
        <begin position="145"/>
        <end position="162"/>
    </location>
</feature>
<dbReference type="InterPro" id="IPR011547">
    <property type="entry name" value="SLC26A/SulP_dom"/>
</dbReference>
<feature type="transmembrane region" description="Helical" evidence="5">
    <location>
        <begin position="291"/>
        <end position="309"/>
    </location>
</feature>
<dbReference type="Pfam" id="PF00916">
    <property type="entry name" value="Sulfate_transp"/>
    <property type="match status" value="2"/>
</dbReference>
<comment type="caution">
    <text evidence="7">The sequence shown here is derived from an EMBL/GenBank/DDBJ whole genome shotgun (WGS) entry which is preliminary data.</text>
</comment>
<dbReference type="PROSITE" id="PS50801">
    <property type="entry name" value="STAS"/>
    <property type="match status" value="1"/>
</dbReference>
<feature type="transmembrane region" description="Helical" evidence="5">
    <location>
        <begin position="46"/>
        <end position="79"/>
    </location>
</feature>
<protein>
    <submittedName>
        <fullName evidence="7">Sulfate transporter</fullName>
    </submittedName>
</protein>
<organism evidence="7 8">
    <name type="scientific">Pseudobacteroides cellulosolvens ATCC 35603 = DSM 2933</name>
    <dbReference type="NCBI Taxonomy" id="398512"/>
    <lineage>
        <taxon>Bacteria</taxon>
        <taxon>Bacillati</taxon>
        <taxon>Bacillota</taxon>
        <taxon>Clostridia</taxon>
        <taxon>Eubacteriales</taxon>
        <taxon>Oscillospiraceae</taxon>
        <taxon>Pseudobacteroides</taxon>
    </lineage>
</organism>
<dbReference type="InterPro" id="IPR052706">
    <property type="entry name" value="Membrane-Transporter-like"/>
</dbReference>
<dbReference type="PANTHER" id="PTHR43310">
    <property type="entry name" value="SULFATE TRANSPORTER YBAR-RELATED"/>
    <property type="match status" value="1"/>
</dbReference>
<feature type="domain" description="STAS" evidence="6">
    <location>
        <begin position="403"/>
        <end position="486"/>
    </location>
</feature>
<evidence type="ECO:0000313" key="8">
    <source>
        <dbReference type="Proteomes" id="UP000036923"/>
    </source>
</evidence>
<feature type="transmembrane region" description="Helical" evidence="5">
    <location>
        <begin position="261"/>
        <end position="279"/>
    </location>
</feature>
<dbReference type="SUPFAM" id="SSF52091">
    <property type="entry name" value="SpoIIaa-like"/>
    <property type="match status" value="1"/>
</dbReference>
<evidence type="ECO:0000256" key="1">
    <source>
        <dbReference type="ARBA" id="ARBA00004141"/>
    </source>
</evidence>
<feature type="transmembrane region" description="Helical" evidence="5">
    <location>
        <begin position="116"/>
        <end position="133"/>
    </location>
</feature>
<evidence type="ECO:0000259" key="6">
    <source>
        <dbReference type="PROSITE" id="PS50801"/>
    </source>
</evidence>
<sequence length="486" mass="52849">MRLKSIKKSWFGNVRGDILSGITVALALIPEAISFAIICGVDPMVGLYASFCIAVTISIFGGRPAMISAATGAMALVMVTLVKNHGVEYMFAATILTGIIQFILGKLKFGKLIDFVPHPVVLGFVNALAILIFMAQIPHFKGESWIMYALVAVTLGIVYLFPKITKKVPSPLVAIIMVTIITVYLRFDIRTVGDMGNITRALPVFHIPNIPFSLETITIIFPYAVTLSLVGILESLLTATILDEMTDSKSNNSKEVEGQGISNVVAGFFGGMAGCAMIGQSVINVKSGGRARLSTFVAGVFLLFLIICLGDVVKVIPMAALVGVMIMVSISTFEWKSITEIRKMPVSCAIGMITTMVVVVMTHNLATGVLAGIAISAIMFAWKITEVRTKVHTVNYDGNKYKIYRVHGQIFFASTSKFIESFNYSEDPNEVIIDFKNSHIWDHSAATAISKIKQKYSSLNKQVSFVGLNKESNSVLVRADESILEY</sequence>
<dbReference type="EMBL" id="LGTC01000001">
    <property type="protein sequence ID" value="KNY25523.1"/>
    <property type="molecule type" value="Genomic_DNA"/>
</dbReference>
<dbReference type="STRING" id="398512.Bccel_0783"/>
<feature type="transmembrane region" description="Helical" evidence="5">
    <location>
        <begin position="315"/>
        <end position="333"/>
    </location>
</feature>
<keyword evidence="4 5" id="KW-0472">Membrane</keyword>
<name>A0A0L6JIK0_9FIRM</name>
<evidence type="ECO:0000256" key="2">
    <source>
        <dbReference type="ARBA" id="ARBA00022692"/>
    </source>
</evidence>
<evidence type="ECO:0000256" key="5">
    <source>
        <dbReference type="SAM" id="Phobius"/>
    </source>
</evidence>
<reference evidence="8" key="1">
    <citation type="submission" date="2015-07" db="EMBL/GenBank/DDBJ databases">
        <title>Near-Complete Genome Sequence of the Cellulolytic Bacterium Bacteroides (Pseudobacteroides) cellulosolvens ATCC 35603.</title>
        <authorList>
            <person name="Dassa B."/>
            <person name="Utturkar S.M."/>
            <person name="Klingeman D.M."/>
            <person name="Hurt R.A."/>
            <person name="Keller M."/>
            <person name="Xu J."/>
            <person name="Reddy Y.H.K."/>
            <person name="Borovok I."/>
            <person name="Grinberg I.R."/>
            <person name="Lamed R."/>
            <person name="Zhivin O."/>
            <person name="Bayer E.A."/>
            <person name="Brown S.D."/>
        </authorList>
    </citation>
    <scope>NUCLEOTIDE SEQUENCE [LARGE SCALE GENOMIC DNA]</scope>
    <source>
        <strain evidence="8">DSM 2933</strain>
    </source>
</reference>
<feature type="transmembrane region" description="Helical" evidence="5">
    <location>
        <begin position="168"/>
        <end position="187"/>
    </location>
</feature>
<dbReference type="InterPro" id="IPR018045">
    <property type="entry name" value="S04_transporter_CS"/>
</dbReference>
<dbReference type="AlphaFoldDB" id="A0A0L6JIK0"/>
<dbReference type="OrthoDB" id="9771198at2"/>
<dbReference type="Proteomes" id="UP000036923">
    <property type="component" value="Unassembled WGS sequence"/>
</dbReference>
<dbReference type="eggNOG" id="COG0659">
    <property type="taxonomic scope" value="Bacteria"/>
</dbReference>
<evidence type="ECO:0000256" key="3">
    <source>
        <dbReference type="ARBA" id="ARBA00022989"/>
    </source>
</evidence>
<dbReference type="Pfam" id="PF01740">
    <property type="entry name" value="STAS"/>
    <property type="match status" value="1"/>
</dbReference>
<feature type="transmembrane region" description="Helical" evidence="5">
    <location>
        <begin position="220"/>
        <end position="241"/>
    </location>
</feature>
<dbReference type="PANTHER" id="PTHR43310:SF1">
    <property type="entry name" value="SULFATE TRANSPORTER YBAR-RELATED"/>
    <property type="match status" value="1"/>
</dbReference>
<dbReference type="GO" id="GO:0016020">
    <property type="term" value="C:membrane"/>
    <property type="evidence" value="ECO:0007669"/>
    <property type="project" value="UniProtKB-SubCell"/>
</dbReference>
<gene>
    <name evidence="7" type="ORF">Bccel_0783</name>
</gene>
<dbReference type="RefSeq" id="WP_036941128.1">
    <property type="nucleotide sequence ID" value="NZ_JQKC01000014.1"/>
</dbReference>
<accession>A0A0L6JIK0</accession>
<dbReference type="Gene3D" id="3.30.750.24">
    <property type="entry name" value="STAS domain"/>
    <property type="match status" value="1"/>
</dbReference>
<proteinExistence type="predicted"/>
<dbReference type="PATRIC" id="fig|398512.5.peg.814"/>
<keyword evidence="8" id="KW-1185">Reference proteome</keyword>
<keyword evidence="3 5" id="KW-1133">Transmembrane helix</keyword>
<dbReference type="CDD" id="cd07042">
    <property type="entry name" value="STAS_SulP_like_sulfate_transporter"/>
    <property type="match status" value="1"/>
</dbReference>
<dbReference type="InterPro" id="IPR002645">
    <property type="entry name" value="STAS_dom"/>
</dbReference>
<dbReference type="InterPro" id="IPR036513">
    <property type="entry name" value="STAS_dom_sf"/>
</dbReference>
<dbReference type="PROSITE" id="PS01130">
    <property type="entry name" value="SLC26A"/>
    <property type="match status" value="1"/>
</dbReference>